<dbReference type="InterPro" id="IPR009100">
    <property type="entry name" value="AcylCoA_DH/oxidase_NM_dom_sf"/>
</dbReference>
<evidence type="ECO:0000259" key="9">
    <source>
        <dbReference type="Pfam" id="PF02771"/>
    </source>
</evidence>
<dbReference type="Proteomes" id="UP001515480">
    <property type="component" value="Unassembled WGS sequence"/>
</dbReference>
<sequence>MRLLTARLPRALAPVGAAARRLSRAYHAPVRDMRFQLYTVHDFEKHYASLGNEVPCDKDTMDMVIDASATLCESELAPLNMGADKEGCTWIDPHTIKTPKGFKEAYNLYKESGWQGLSYSEAWGGQGLPSSLALVQSEMIAAANWTFLMFPGLSKGAINTIIAHATDELQKKYLPPLVSGEFTGTMCLTEPQCGSDLGQVTTKAEPNPDGSYRISGTKIFISCGDHDLTENVIHCVLARLPGAPAGTKGISLFLVPKRKVGDDGVSGELNGVGVSRIEDKMGCHGSPTCQIEFEEAQGWLIGTENRGLNHMFTFINTSRLGTAVQGVAAAELAFQNSLWYTKERRSMRALSGTKDPDHVADPIIWHPSVRTMLLTQKAIAEGGRSMLYECVKLADTMTVMQQKGDEKGAHAIDERLGFLTPILKGFLTEAGKEAADLGIQVYGGHGYIKDNKAEQVYRDVRIAALWEGTTQIQALDLLGRKIMLQKLKPINEHCRGLYSQCTPHLLSSNSGLRKHAWSLLMHTAEWQMLTYRIAARAATNREWISSTSVDYLMFGGYVTLASHWLRMEVAAVDALSKGSKDEEDGFYKAKIQTSDFVFERLLPRTRAHKAGILAPVSSLMDMAVDDFSFDHAR</sequence>
<dbReference type="InterPro" id="IPR006091">
    <property type="entry name" value="Acyl-CoA_Oxase/DH_mid-dom"/>
</dbReference>
<dbReference type="InterPro" id="IPR009075">
    <property type="entry name" value="AcylCo_DH/oxidase_C"/>
</dbReference>
<keyword evidence="5 6" id="KW-0560">Oxidoreductase</keyword>
<dbReference type="InterPro" id="IPR036250">
    <property type="entry name" value="AcylCo_DH-like_C"/>
</dbReference>
<comment type="similarity">
    <text evidence="2 6">Belongs to the acyl-CoA dehydrogenase family.</text>
</comment>
<dbReference type="Pfam" id="PF00441">
    <property type="entry name" value="Acyl-CoA_dh_1"/>
    <property type="match status" value="1"/>
</dbReference>
<dbReference type="Gene3D" id="1.10.540.10">
    <property type="entry name" value="Acyl-CoA dehydrogenase/oxidase, N-terminal domain"/>
    <property type="match status" value="1"/>
</dbReference>
<dbReference type="SUPFAM" id="SSF56645">
    <property type="entry name" value="Acyl-CoA dehydrogenase NM domain-like"/>
    <property type="match status" value="1"/>
</dbReference>
<dbReference type="InterPro" id="IPR046373">
    <property type="entry name" value="Acyl-CoA_Oxase/DH_mid-dom_sf"/>
</dbReference>
<keyword evidence="3 6" id="KW-0285">Flavoprotein</keyword>
<name>A0AB34JW50_PRYPA</name>
<keyword evidence="12" id="KW-1185">Reference proteome</keyword>
<evidence type="ECO:0000313" key="11">
    <source>
        <dbReference type="EMBL" id="KAL1526514.1"/>
    </source>
</evidence>
<dbReference type="Gene3D" id="2.40.110.10">
    <property type="entry name" value="Butyryl-CoA Dehydrogenase, subunit A, domain 2"/>
    <property type="match status" value="1"/>
</dbReference>
<dbReference type="GO" id="GO:0016627">
    <property type="term" value="F:oxidoreductase activity, acting on the CH-CH group of donors"/>
    <property type="evidence" value="ECO:0007669"/>
    <property type="project" value="InterPro"/>
</dbReference>
<dbReference type="SUPFAM" id="SSF47203">
    <property type="entry name" value="Acyl-CoA dehydrogenase C-terminal domain-like"/>
    <property type="match status" value="1"/>
</dbReference>
<feature type="domain" description="Acyl-CoA oxidase/dehydrogenase middle" evidence="8">
    <location>
        <begin position="186"/>
        <end position="295"/>
    </location>
</feature>
<organism evidence="11 12">
    <name type="scientific">Prymnesium parvum</name>
    <name type="common">Toxic golden alga</name>
    <dbReference type="NCBI Taxonomy" id="97485"/>
    <lineage>
        <taxon>Eukaryota</taxon>
        <taxon>Haptista</taxon>
        <taxon>Haptophyta</taxon>
        <taxon>Prymnesiophyceae</taxon>
        <taxon>Prymnesiales</taxon>
        <taxon>Prymnesiaceae</taxon>
        <taxon>Prymnesium</taxon>
    </lineage>
</organism>
<accession>A0AB34JW50</accession>
<dbReference type="InterPro" id="IPR037069">
    <property type="entry name" value="AcylCoA_DH/ox_N_sf"/>
</dbReference>
<evidence type="ECO:0000256" key="1">
    <source>
        <dbReference type="ARBA" id="ARBA00001974"/>
    </source>
</evidence>
<reference evidence="11 12" key="1">
    <citation type="journal article" date="2024" name="Science">
        <title>Giant polyketide synthase enzymes in the biosynthesis of giant marine polyether toxins.</title>
        <authorList>
            <person name="Fallon T.R."/>
            <person name="Shende V.V."/>
            <person name="Wierzbicki I.H."/>
            <person name="Pendleton A.L."/>
            <person name="Watervoot N.F."/>
            <person name="Auber R.P."/>
            <person name="Gonzalez D.J."/>
            <person name="Wisecaver J.H."/>
            <person name="Moore B.S."/>
        </authorList>
    </citation>
    <scope>NUCLEOTIDE SEQUENCE [LARGE SCALE GENOMIC DNA]</scope>
    <source>
        <strain evidence="11 12">12B1</strain>
    </source>
</reference>
<dbReference type="FunFam" id="2.40.110.10:FF:000031">
    <property type="entry name" value="Acyl-CoA dehydrogenase, putative"/>
    <property type="match status" value="1"/>
</dbReference>
<evidence type="ECO:0000256" key="5">
    <source>
        <dbReference type="ARBA" id="ARBA00023002"/>
    </source>
</evidence>
<dbReference type="Pfam" id="PF12806">
    <property type="entry name" value="Acyl-CoA_dh_C"/>
    <property type="match status" value="1"/>
</dbReference>
<comment type="caution">
    <text evidence="11">The sequence shown here is derived from an EMBL/GenBank/DDBJ whole genome shotgun (WGS) entry which is preliminary data.</text>
</comment>
<dbReference type="InterPro" id="IPR052166">
    <property type="entry name" value="Diverse_Acyl-CoA_DH"/>
</dbReference>
<dbReference type="Pfam" id="PF02771">
    <property type="entry name" value="Acyl-CoA_dh_N"/>
    <property type="match status" value="1"/>
</dbReference>
<dbReference type="PANTHER" id="PTHR42803">
    <property type="entry name" value="ACYL-COA DEHYDROGENASE"/>
    <property type="match status" value="1"/>
</dbReference>
<feature type="domain" description="Acetyl-CoA dehydrogenase-like C-terminal" evidence="10">
    <location>
        <begin position="509"/>
        <end position="622"/>
    </location>
</feature>
<evidence type="ECO:0000259" key="8">
    <source>
        <dbReference type="Pfam" id="PF02770"/>
    </source>
</evidence>
<proteinExistence type="inferred from homology"/>
<dbReference type="PANTHER" id="PTHR42803:SF1">
    <property type="entry name" value="BROAD-SPECIFICITY LINEAR ACYL-COA DEHYDROGENASE FADE5"/>
    <property type="match status" value="1"/>
</dbReference>
<evidence type="ECO:0000313" key="12">
    <source>
        <dbReference type="Proteomes" id="UP001515480"/>
    </source>
</evidence>
<gene>
    <name evidence="11" type="ORF">AB1Y20_015224</name>
</gene>
<evidence type="ECO:0000256" key="2">
    <source>
        <dbReference type="ARBA" id="ARBA00009347"/>
    </source>
</evidence>
<evidence type="ECO:0000256" key="4">
    <source>
        <dbReference type="ARBA" id="ARBA00022827"/>
    </source>
</evidence>
<dbReference type="AlphaFoldDB" id="A0AB34JW50"/>
<dbReference type="Pfam" id="PF02770">
    <property type="entry name" value="Acyl-CoA_dh_M"/>
    <property type="match status" value="1"/>
</dbReference>
<evidence type="ECO:0000256" key="3">
    <source>
        <dbReference type="ARBA" id="ARBA00022630"/>
    </source>
</evidence>
<evidence type="ECO:0008006" key="13">
    <source>
        <dbReference type="Google" id="ProtNLM"/>
    </source>
</evidence>
<evidence type="ECO:0000256" key="6">
    <source>
        <dbReference type="RuleBase" id="RU362125"/>
    </source>
</evidence>
<evidence type="ECO:0000259" key="7">
    <source>
        <dbReference type="Pfam" id="PF00441"/>
    </source>
</evidence>
<dbReference type="InterPro" id="IPR013786">
    <property type="entry name" value="AcylCoA_DH/ox_N"/>
</dbReference>
<feature type="domain" description="Acyl-CoA dehydrogenase/oxidase N-terminal" evidence="9">
    <location>
        <begin position="65"/>
        <end position="181"/>
    </location>
</feature>
<protein>
    <recommendedName>
        <fullName evidence="13">Acyl-CoA dehydrogenase</fullName>
    </recommendedName>
</protein>
<dbReference type="EMBL" id="JBGBPQ010000003">
    <property type="protein sequence ID" value="KAL1526514.1"/>
    <property type="molecule type" value="Genomic_DNA"/>
</dbReference>
<dbReference type="InterPro" id="IPR025878">
    <property type="entry name" value="Acyl-CoA_dh-like_C_dom"/>
</dbReference>
<feature type="domain" description="Acyl-CoA dehydrogenase/oxidase C-terminal" evidence="7">
    <location>
        <begin position="305"/>
        <end position="476"/>
    </location>
</feature>
<dbReference type="GO" id="GO:0050660">
    <property type="term" value="F:flavin adenine dinucleotide binding"/>
    <property type="evidence" value="ECO:0007669"/>
    <property type="project" value="InterPro"/>
</dbReference>
<comment type="cofactor">
    <cofactor evidence="1 6">
        <name>FAD</name>
        <dbReference type="ChEBI" id="CHEBI:57692"/>
    </cofactor>
</comment>
<keyword evidence="4 6" id="KW-0274">FAD</keyword>
<dbReference type="Gene3D" id="1.20.140.10">
    <property type="entry name" value="Butyryl-CoA Dehydrogenase, subunit A, domain 3"/>
    <property type="match status" value="1"/>
</dbReference>
<evidence type="ECO:0000259" key="10">
    <source>
        <dbReference type="Pfam" id="PF12806"/>
    </source>
</evidence>